<protein>
    <submittedName>
        <fullName evidence="1">Uncharacterized protein</fullName>
    </submittedName>
</protein>
<reference evidence="1" key="5">
    <citation type="journal article" date="2021" name="G3 (Bethesda)">
        <title>Aegilops tauschii genome assembly Aet v5.0 features greater sequence contiguity and improved annotation.</title>
        <authorList>
            <person name="Wang L."/>
            <person name="Zhu T."/>
            <person name="Rodriguez J.C."/>
            <person name="Deal K.R."/>
            <person name="Dubcovsky J."/>
            <person name="McGuire P.E."/>
            <person name="Lux T."/>
            <person name="Spannagl M."/>
            <person name="Mayer K.F.X."/>
            <person name="Baldrich P."/>
            <person name="Meyers B.C."/>
            <person name="Huo N."/>
            <person name="Gu Y.Q."/>
            <person name="Zhou H."/>
            <person name="Devos K.M."/>
            <person name="Bennetzen J.L."/>
            <person name="Unver T."/>
            <person name="Budak H."/>
            <person name="Gulick P.J."/>
            <person name="Galiba G."/>
            <person name="Kalapos B."/>
            <person name="Nelson D.R."/>
            <person name="Li P."/>
            <person name="You F.M."/>
            <person name="Luo M.C."/>
            <person name="Dvorak J."/>
        </authorList>
    </citation>
    <scope>NUCLEOTIDE SEQUENCE [LARGE SCALE GENOMIC DNA]</scope>
    <source>
        <strain evidence="1">cv. AL8/78</strain>
    </source>
</reference>
<dbReference type="EnsemblPlants" id="AET1Gv20706100.25">
    <property type="protein sequence ID" value="AET1Gv20706100.25"/>
    <property type="gene ID" value="AET1Gv20706100"/>
</dbReference>
<reference evidence="2" key="1">
    <citation type="journal article" date="2014" name="Science">
        <title>Ancient hybridizations among the ancestral genomes of bread wheat.</title>
        <authorList>
            <consortium name="International Wheat Genome Sequencing Consortium,"/>
            <person name="Marcussen T."/>
            <person name="Sandve S.R."/>
            <person name="Heier L."/>
            <person name="Spannagl M."/>
            <person name="Pfeifer M."/>
            <person name="Jakobsen K.S."/>
            <person name="Wulff B.B."/>
            <person name="Steuernagel B."/>
            <person name="Mayer K.F."/>
            <person name="Olsen O.A."/>
        </authorList>
    </citation>
    <scope>NUCLEOTIDE SEQUENCE [LARGE SCALE GENOMIC DNA]</scope>
    <source>
        <strain evidence="2">cv. AL8/78</strain>
    </source>
</reference>
<proteinExistence type="predicted"/>
<organism evidence="1 2">
    <name type="scientific">Aegilops tauschii subsp. strangulata</name>
    <name type="common">Goatgrass</name>
    <dbReference type="NCBI Taxonomy" id="200361"/>
    <lineage>
        <taxon>Eukaryota</taxon>
        <taxon>Viridiplantae</taxon>
        <taxon>Streptophyta</taxon>
        <taxon>Embryophyta</taxon>
        <taxon>Tracheophyta</taxon>
        <taxon>Spermatophyta</taxon>
        <taxon>Magnoliopsida</taxon>
        <taxon>Liliopsida</taxon>
        <taxon>Poales</taxon>
        <taxon>Poaceae</taxon>
        <taxon>BOP clade</taxon>
        <taxon>Pooideae</taxon>
        <taxon>Triticodae</taxon>
        <taxon>Triticeae</taxon>
        <taxon>Triticinae</taxon>
        <taxon>Aegilops</taxon>
    </lineage>
</organism>
<sequence length="118" mass="13262">MQYSIMYPLKTWLTPTEPIVPPTLFTLGRDTLEFQDRSIVATAGNRNGTKTETYPKSRLQHKKWPALSATSLTTVVSNVFLLGTKLPFNSCLIASNSSTKLLYRFLIERNHETGSALK</sequence>
<dbReference type="AlphaFoldDB" id="A0A452ZC10"/>
<reference evidence="2" key="2">
    <citation type="journal article" date="2017" name="Nat. Plants">
        <title>The Aegilops tauschii genome reveals multiple impacts of transposons.</title>
        <authorList>
            <person name="Zhao G."/>
            <person name="Zou C."/>
            <person name="Li K."/>
            <person name="Wang K."/>
            <person name="Li T."/>
            <person name="Gao L."/>
            <person name="Zhang X."/>
            <person name="Wang H."/>
            <person name="Yang Z."/>
            <person name="Liu X."/>
            <person name="Jiang W."/>
            <person name="Mao L."/>
            <person name="Kong X."/>
            <person name="Jiao Y."/>
            <person name="Jia J."/>
        </authorList>
    </citation>
    <scope>NUCLEOTIDE SEQUENCE [LARGE SCALE GENOMIC DNA]</scope>
    <source>
        <strain evidence="2">cv. AL8/78</strain>
    </source>
</reference>
<evidence type="ECO:0000313" key="1">
    <source>
        <dbReference type="EnsemblPlants" id="AET1Gv20706100.25"/>
    </source>
</evidence>
<accession>A0A452ZC10</accession>
<reference evidence="1" key="4">
    <citation type="submission" date="2019-03" db="UniProtKB">
        <authorList>
            <consortium name="EnsemblPlants"/>
        </authorList>
    </citation>
    <scope>IDENTIFICATION</scope>
</reference>
<evidence type="ECO:0000313" key="2">
    <source>
        <dbReference type="Proteomes" id="UP000015105"/>
    </source>
</evidence>
<name>A0A452ZC10_AEGTS</name>
<dbReference type="Proteomes" id="UP000015105">
    <property type="component" value="Chromosome 1D"/>
</dbReference>
<dbReference type="Gramene" id="AET1Gv20706100.25">
    <property type="protein sequence ID" value="AET1Gv20706100.25"/>
    <property type="gene ID" value="AET1Gv20706100"/>
</dbReference>
<reference evidence="1" key="3">
    <citation type="journal article" date="2017" name="Nature">
        <title>Genome sequence of the progenitor of the wheat D genome Aegilops tauschii.</title>
        <authorList>
            <person name="Luo M.C."/>
            <person name="Gu Y.Q."/>
            <person name="Puiu D."/>
            <person name="Wang H."/>
            <person name="Twardziok S.O."/>
            <person name="Deal K.R."/>
            <person name="Huo N."/>
            <person name="Zhu T."/>
            <person name="Wang L."/>
            <person name="Wang Y."/>
            <person name="McGuire P.E."/>
            <person name="Liu S."/>
            <person name="Long H."/>
            <person name="Ramasamy R.K."/>
            <person name="Rodriguez J.C."/>
            <person name="Van S.L."/>
            <person name="Yuan L."/>
            <person name="Wang Z."/>
            <person name="Xia Z."/>
            <person name="Xiao L."/>
            <person name="Anderson O.D."/>
            <person name="Ouyang S."/>
            <person name="Liang Y."/>
            <person name="Zimin A.V."/>
            <person name="Pertea G."/>
            <person name="Qi P."/>
            <person name="Bennetzen J.L."/>
            <person name="Dai X."/>
            <person name="Dawson M.W."/>
            <person name="Muller H.G."/>
            <person name="Kugler K."/>
            <person name="Rivarola-Duarte L."/>
            <person name="Spannagl M."/>
            <person name="Mayer K.F.X."/>
            <person name="Lu F.H."/>
            <person name="Bevan M.W."/>
            <person name="Leroy P."/>
            <person name="Li P."/>
            <person name="You F.M."/>
            <person name="Sun Q."/>
            <person name="Liu Z."/>
            <person name="Lyons E."/>
            <person name="Wicker T."/>
            <person name="Salzberg S.L."/>
            <person name="Devos K.M."/>
            <person name="Dvorak J."/>
        </authorList>
    </citation>
    <scope>NUCLEOTIDE SEQUENCE [LARGE SCALE GENOMIC DNA]</scope>
    <source>
        <strain evidence="1">cv. AL8/78</strain>
    </source>
</reference>
<keyword evidence="2" id="KW-1185">Reference proteome</keyword>